<evidence type="ECO:0000313" key="2">
    <source>
        <dbReference type="EMBL" id="KAK3259276.1"/>
    </source>
</evidence>
<reference evidence="2 3" key="1">
    <citation type="journal article" date="2015" name="Genome Biol. Evol.">
        <title>Comparative Genomics of a Bacterivorous Green Alga Reveals Evolutionary Causalities and Consequences of Phago-Mixotrophic Mode of Nutrition.</title>
        <authorList>
            <person name="Burns J.A."/>
            <person name="Paasch A."/>
            <person name="Narechania A."/>
            <person name="Kim E."/>
        </authorList>
    </citation>
    <scope>NUCLEOTIDE SEQUENCE [LARGE SCALE GENOMIC DNA]</scope>
    <source>
        <strain evidence="2 3">PLY_AMNH</strain>
    </source>
</reference>
<comment type="caution">
    <text evidence="2">The sequence shown here is derived from an EMBL/GenBank/DDBJ whole genome shotgun (WGS) entry which is preliminary data.</text>
</comment>
<protein>
    <submittedName>
        <fullName evidence="2">Uncharacterized protein</fullName>
    </submittedName>
</protein>
<organism evidence="2 3">
    <name type="scientific">Cymbomonas tetramitiformis</name>
    <dbReference type="NCBI Taxonomy" id="36881"/>
    <lineage>
        <taxon>Eukaryota</taxon>
        <taxon>Viridiplantae</taxon>
        <taxon>Chlorophyta</taxon>
        <taxon>Pyramimonadophyceae</taxon>
        <taxon>Pyramimonadales</taxon>
        <taxon>Pyramimonadaceae</taxon>
        <taxon>Cymbomonas</taxon>
    </lineage>
</organism>
<dbReference type="EMBL" id="LGRX02018892">
    <property type="protein sequence ID" value="KAK3259276.1"/>
    <property type="molecule type" value="Genomic_DNA"/>
</dbReference>
<evidence type="ECO:0000256" key="1">
    <source>
        <dbReference type="SAM" id="Coils"/>
    </source>
</evidence>
<dbReference type="AlphaFoldDB" id="A0AAE0KSL6"/>
<gene>
    <name evidence="2" type="ORF">CYMTET_31722</name>
</gene>
<evidence type="ECO:0000313" key="3">
    <source>
        <dbReference type="Proteomes" id="UP001190700"/>
    </source>
</evidence>
<dbReference type="Proteomes" id="UP001190700">
    <property type="component" value="Unassembled WGS sequence"/>
</dbReference>
<proteinExistence type="predicted"/>
<feature type="coiled-coil region" evidence="1">
    <location>
        <begin position="95"/>
        <end position="122"/>
    </location>
</feature>
<keyword evidence="1" id="KW-0175">Coiled coil</keyword>
<accession>A0AAE0KSL6</accession>
<keyword evidence="3" id="KW-1185">Reference proteome</keyword>
<sequence length="153" mass="16573">MLSHFTSRNQELLRRMQRFWLLLNLHIGIGLVHPERGQQVVGQTISGLTHPWLEIEASLVGLGGGAWGLRIADRFASQRSCLGLAQRDDAESALLNTMTQQMKDLAARVDAAEEANAKAAAQNAGSPRSGDAELGALRELPCMPHIAGNPFPL</sequence>
<name>A0AAE0KSL6_9CHLO</name>